<feature type="domain" description="Helicase ATP-binding" evidence="2">
    <location>
        <begin position="249"/>
        <end position="403"/>
    </location>
</feature>
<name>A0A1Q8YD04_9BURK</name>
<dbReference type="SMART" id="SM00490">
    <property type="entry name" value="HELICc"/>
    <property type="match status" value="1"/>
</dbReference>
<keyword evidence="4" id="KW-0547">Nucleotide-binding</keyword>
<dbReference type="PROSITE" id="PS51192">
    <property type="entry name" value="HELICASE_ATP_BIND_1"/>
    <property type="match status" value="1"/>
</dbReference>
<dbReference type="Gene3D" id="3.40.50.300">
    <property type="entry name" value="P-loop containing nucleotide triphosphate hydrolases"/>
    <property type="match status" value="2"/>
</dbReference>
<dbReference type="GO" id="GO:0031297">
    <property type="term" value="P:replication fork processing"/>
    <property type="evidence" value="ECO:0007669"/>
    <property type="project" value="TreeGrafter"/>
</dbReference>
<evidence type="ECO:0000259" key="3">
    <source>
        <dbReference type="PROSITE" id="PS51194"/>
    </source>
</evidence>
<dbReference type="InterPro" id="IPR025202">
    <property type="entry name" value="PLD-like_dom"/>
</dbReference>
<dbReference type="Pfam" id="PF00176">
    <property type="entry name" value="SNF2-rel_dom"/>
    <property type="match status" value="1"/>
</dbReference>
<keyword evidence="4" id="KW-0067">ATP-binding</keyword>
<evidence type="ECO:0000313" key="4">
    <source>
        <dbReference type="EMBL" id="OLP05882.1"/>
    </source>
</evidence>
<dbReference type="Pfam" id="PF13091">
    <property type="entry name" value="PLDc_2"/>
    <property type="match status" value="1"/>
</dbReference>
<dbReference type="GO" id="GO:0006281">
    <property type="term" value="P:DNA repair"/>
    <property type="evidence" value="ECO:0007669"/>
    <property type="project" value="TreeGrafter"/>
</dbReference>
<dbReference type="InterPro" id="IPR049730">
    <property type="entry name" value="SNF2/RAD54-like_C"/>
</dbReference>
<dbReference type="SMART" id="SM00487">
    <property type="entry name" value="DEXDc"/>
    <property type="match status" value="1"/>
</dbReference>
<proteinExistence type="predicted"/>
<dbReference type="SUPFAM" id="SSF56024">
    <property type="entry name" value="Phospholipase D/nuclease"/>
    <property type="match status" value="1"/>
</dbReference>
<dbReference type="Proteomes" id="UP000185911">
    <property type="component" value="Unassembled WGS sequence"/>
</dbReference>
<dbReference type="GO" id="GO:0004386">
    <property type="term" value="F:helicase activity"/>
    <property type="evidence" value="ECO:0007669"/>
    <property type="project" value="UniProtKB-KW"/>
</dbReference>
<accession>A0A1Q8YD04</accession>
<dbReference type="PROSITE" id="PS51194">
    <property type="entry name" value="HELICASE_CTER"/>
    <property type="match status" value="1"/>
</dbReference>
<dbReference type="AlphaFoldDB" id="A0A1Q8YD04"/>
<dbReference type="InterPro" id="IPR014001">
    <property type="entry name" value="Helicase_ATP-bd"/>
</dbReference>
<dbReference type="SUPFAM" id="SSF52540">
    <property type="entry name" value="P-loop containing nucleoside triphosphate hydrolases"/>
    <property type="match status" value="2"/>
</dbReference>
<keyword evidence="5" id="KW-1185">Reference proteome</keyword>
<dbReference type="CDD" id="cd18793">
    <property type="entry name" value="SF2_C_SNF"/>
    <property type="match status" value="1"/>
</dbReference>
<dbReference type="GO" id="GO:0005524">
    <property type="term" value="F:ATP binding"/>
    <property type="evidence" value="ECO:0007669"/>
    <property type="project" value="InterPro"/>
</dbReference>
<dbReference type="PANTHER" id="PTHR45766">
    <property type="entry name" value="DNA ANNEALING HELICASE AND ENDONUCLEASE ZRANB3 FAMILY MEMBER"/>
    <property type="match status" value="1"/>
</dbReference>
<sequence length="1039" mass="118546">MKNKTGNDLFIVDNSDEDWKVLNYLAEWSEISHKFDIATGYFEIGALLVLHGKWQKLDQIRILMGDEVTKRTHRALAQGLARVGQLLDDSIEREKQKNDFLTGVDEIVQAIASGKIMCRVYTKKKFHAKAYITHSKLAVVGSSALVGSSNFTYPGLTGNVELNVQLRREVEELQQWFDAHWDEAEDASAEVLKVMERQTRNYLPFEVYAKSLQAYFNNYEETAGDWERHQSRMYPILDQYQRDGYGALLKIGGKYGGAFLCDGVGLGKTFVGLMLIERLVKFERKKVLLVVPKSGREPVWESSLRRYLPELFGDFSNLVLINHTDLQRGGDWVEKIQRLKEQADVIVVDEAHHFRNPSTKKDTSRYWQMQALAKDKQVFMLTATPINNRLIDLQHLIEHFTQREAGHFKDTLGIHSLPGHFRKLEKELAKRMGSELLQGELAGFETGDILSQDSLFRELVVQRSRAYVRQSQITAGAKAALFPKREAPKVADYSVKKTYGKLLTMVEKAFNKKQPLFTLPMYYPLAYPNPDATFPIDGFEDNRQKQVVGLIRILFLKRFESSASAFEASCQQLLRKVMAFVQVNSTTKHEQAAFERWRIHQEELLGDVQKRQHQLFDSGTEDEAEQDEDVIPEEMLAAVDLLDRDQFDVPQMLSESLQDLNQLAEFLNELRQFKPSHDDKLRALIQLLKTDPVLKKHKVMIFSEFSATARYLAKELAAAGIKGIDQIDSATKRSRGDVIRQFAPYYNNMTSQALADKGHTETRVLIATDVLSEGLNLQDATRLINYDLHWNPVRLMQRIGRVDRRMNPDIEKMLVKDHPEVKSIRGTVEYWNFLPPGELDELLNLFKKVSNKTLLISKTLGIEGKKLLRPEDDFAALRDFDHQFEGEPTALETMHLEYQRLLAAHPDLPERLQALPGRVFSGKVHVQPGTQAVFFCFALPGKDNSVTAPVIESDAWTLNAGRTEWLLLDLQSGKVLDDAAAIDAVIHCEPETPRHCHIAQPTLSEARAKVEKHLKNGYLRQVQAPLGVVPQLIAWMELN</sequence>
<reference evidence="4 5" key="1">
    <citation type="submission" date="2017-01" db="EMBL/GenBank/DDBJ databases">
        <title>Genome sequence of Rhodoferax antarcticus ANT.BR, a psychrophilic purple nonsulfur bacterium from an Antarctic microbial mat.</title>
        <authorList>
            <person name="Baker J."/>
            <person name="Riester C."/>
            <person name="Skinner B."/>
            <person name="Newell A."/>
            <person name="Swingley W."/>
            <person name="Madigan M."/>
            <person name="Jung D."/>
            <person name="Asao M."/>
            <person name="Chen M."/>
            <person name="Loughlin P."/>
            <person name="Pan H."/>
            <person name="Lin S."/>
            <person name="Li N."/>
            <person name="Shaw J."/>
            <person name="Prado M."/>
            <person name="Sherman C."/>
            <person name="Li X."/>
            <person name="Tang J."/>
            <person name="Blankenship R."/>
            <person name="Zhao T."/>
            <person name="Touchman J."/>
            <person name="Sattley M."/>
        </authorList>
    </citation>
    <scope>NUCLEOTIDE SEQUENCE [LARGE SCALE GENOMIC DNA]</scope>
    <source>
        <strain evidence="4 5">ANT.BR</strain>
    </source>
</reference>
<evidence type="ECO:0000259" key="2">
    <source>
        <dbReference type="PROSITE" id="PS51192"/>
    </source>
</evidence>
<dbReference type="Gene3D" id="3.30.870.10">
    <property type="entry name" value="Endonuclease Chain A"/>
    <property type="match status" value="1"/>
</dbReference>
<evidence type="ECO:0000256" key="1">
    <source>
        <dbReference type="ARBA" id="ARBA00022801"/>
    </source>
</evidence>
<dbReference type="GO" id="GO:0016787">
    <property type="term" value="F:hydrolase activity"/>
    <property type="evidence" value="ECO:0007669"/>
    <property type="project" value="UniProtKB-KW"/>
</dbReference>
<dbReference type="CDD" id="cd09178">
    <property type="entry name" value="PLDc_N_Snf2_like"/>
    <property type="match status" value="1"/>
</dbReference>
<gene>
    <name evidence="4" type="ORF">BLL52_2111</name>
</gene>
<protein>
    <submittedName>
        <fullName evidence="4">Putative helicase c-terminal domain</fullName>
    </submittedName>
</protein>
<feature type="domain" description="Helicase C-terminal" evidence="3">
    <location>
        <begin position="680"/>
        <end position="868"/>
    </location>
</feature>
<dbReference type="STRING" id="81479.RA876_04845"/>
<keyword evidence="4" id="KW-0347">Helicase</keyword>
<dbReference type="Pfam" id="PF00271">
    <property type="entry name" value="Helicase_C"/>
    <property type="match status" value="1"/>
</dbReference>
<comment type="caution">
    <text evidence="4">The sequence shown here is derived from an EMBL/GenBank/DDBJ whole genome shotgun (WGS) entry which is preliminary data.</text>
</comment>
<dbReference type="InterPro" id="IPR000330">
    <property type="entry name" value="SNF2_N"/>
</dbReference>
<dbReference type="InterPro" id="IPR001650">
    <property type="entry name" value="Helicase_C-like"/>
</dbReference>
<dbReference type="InterPro" id="IPR027417">
    <property type="entry name" value="P-loop_NTPase"/>
</dbReference>
<dbReference type="RefSeq" id="WP_075586441.1">
    <property type="nucleotide sequence ID" value="NZ_MSYM01000013.1"/>
</dbReference>
<dbReference type="PANTHER" id="PTHR45766:SF6">
    <property type="entry name" value="SWI_SNF-RELATED MATRIX-ASSOCIATED ACTIN-DEPENDENT REGULATOR OF CHROMATIN SUBFAMILY A-LIKE PROTEIN 1"/>
    <property type="match status" value="1"/>
</dbReference>
<keyword evidence="1" id="KW-0378">Hydrolase</keyword>
<organism evidence="4 5">
    <name type="scientific">Rhodoferax antarcticus ANT.BR</name>
    <dbReference type="NCBI Taxonomy" id="1111071"/>
    <lineage>
        <taxon>Bacteria</taxon>
        <taxon>Pseudomonadati</taxon>
        <taxon>Pseudomonadota</taxon>
        <taxon>Betaproteobacteria</taxon>
        <taxon>Burkholderiales</taxon>
        <taxon>Comamonadaceae</taxon>
        <taxon>Rhodoferax</taxon>
    </lineage>
</organism>
<evidence type="ECO:0000313" key="5">
    <source>
        <dbReference type="Proteomes" id="UP000185911"/>
    </source>
</evidence>
<dbReference type="EMBL" id="MSYM01000013">
    <property type="protein sequence ID" value="OLP05882.1"/>
    <property type="molecule type" value="Genomic_DNA"/>
</dbReference>